<sequence>MILHRAATRAPRIPRTRAGSAALLCAPVLFLAAAAPTMAHAQPITPQVPAPDGSVAVEGRVLVFEFRNERSEPLSCFAAAQFFGLPISHVGMPPFVVAPPWGTARIEIEVPFPGVYRHATSCMIGDEPPPQDPGMLAADLLSPVVTNTDPQVMMHADHIEVHH</sequence>
<dbReference type="Proteomes" id="UP000642993">
    <property type="component" value="Unassembled WGS sequence"/>
</dbReference>
<name>A0A927PM84_9ACTN</name>
<gene>
    <name evidence="2" type="ORF">HT102_06690</name>
</gene>
<protein>
    <submittedName>
        <fullName evidence="2">Uncharacterized protein</fullName>
    </submittedName>
</protein>
<accession>A0A927PM84</accession>
<keyword evidence="1" id="KW-0732">Signal</keyword>
<dbReference type="RefSeq" id="WP_192038630.1">
    <property type="nucleotide sequence ID" value="NZ_JACYWE010000003.1"/>
</dbReference>
<proteinExistence type="predicted"/>
<dbReference type="EMBL" id="JACYWE010000003">
    <property type="protein sequence ID" value="MBD8506167.1"/>
    <property type="molecule type" value="Genomic_DNA"/>
</dbReference>
<feature type="chain" id="PRO_5037020661" evidence="1">
    <location>
        <begin position="42"/>
        <end position="163"/>
    </location>
</feature>
<reference evidence="2" key="1">
    <citation type="submission" date="2020-09" db="EMBL/GenBank/DDBJ databases">
        <title>Hoyosella lacisalsi sp. nov., a halotolerant actinobacterium isolated from soil of Lake Gudzhirganskoe.</title>
        <authorList>
            <person name="Yang Q."/>
            <person name="Guo P.Y."/>
            <person name="Liu S.W."/>
            <person name="Li F.N."/>
            <person name="Sun C.H."/>
        </authorList>
    </citation>
    <scope>NUCLEOTIDE SEQUENCE</scope>
    <source>
        <strain evidence="2">G463</strain>
    </source>
</reference>
<evidence type="ECO:0000313" key="3">
    <source>
        <dbReference type="Proteomes" id="UP000642993"/>
    </source>
</evidence>
<feature type="signal peptide" evidence="1">
    <location>
        <begin position="1"/>
        <end position="41"/>
    </location>
</feature>
<keyword evidence="3" id="KW-1185">Reference proteome</keyword>
<comment type="caution">
    <text evidence="2">The sequence shown here is derived from an EMBL/GenBank/DDBJ whole genome shotgun (WGS) entry which is preliminary data.</text>
</comment>
<dbReference type="AlphaFoldDB" id="A0A927PM84"/>
<evidence type="ECO:0000256" key="1">
    <source>
        <dbReference type="SAM" id="SignalP"/>
    </source>
</evidence>
<evidence type="ECO:0000313" key="2">
    <source>
        <dbReference type="EMBL" id="MBD8506167.1"/>
    </source>
</evidence>
<organism evidence="2 3">
    <name type="scientific">Lolliginicoccus lacisalsi</name>
    <dbReference type="NCBI Taxonomy" id="2742202"/>
    <lineage>
        <taxon>Bacteria</taxon>
        <taxon>Bacillati</taxon>
        <taxon>Actinomycetota</taxon>
        <taxon>Actinomycetes</taxon>
        <taxon>Mycobacteriales</taxon>
        <taxon>Hoyosellaceae</taxon>
        <taxon>Lolliginicoccus</taxon>
    </lineage>
</organism>